<evidence type="ECO:0000313" key="11">
    <source>
        <dbReference type="Proteomes" id="UP000264036"/>
    </source>
</evidence>
<feature type="transmembrane region" description="Helical" evidence="8">
    <location>
        <begin position="14"/>
        <end position="44"/>
    </location>
</feature>
<reference evidence="10 11" key="1">
    <citation type="journal article" date="2018" name="Nat. Biotechnol.">
        <title>A standardized bacterial taxonomy based on genome phylogeny substantially revises the tree of life.</title>
        <authorList>
            <person name="Parks D.H."/>
            <person name="Chuvochina M."/>
            <person name="Waite D.W."/>
            <person name="Rinke C."/>
            <person name="Skarshewski A."/>
            <person name="Chaumeil P.A."/>
            <person name="Hugenholtz P."/>
        </authorList>
    </citation>
    <scope>NUCLEOTIDE SEQUENCE [LARGE SCALE GENOMIC DNA]</scope>
    <source>
        <strain evidence="10">UBA10707</strain>
    </source>
</reference>
<keyword evidence="3 8" id="KW-0813">Transport</keyword>
<accession>A0A356LAH4</accession>
<name>A0A356LAH4_9BURK</name>
<evidence type="ECO:0000256" key="7">
    <source>
        <dbReference type="ARBA" id="ARBA00023136"/>
    </source>
</evidence>
<dbReference type="Pfam" id="PF00528">
    <property type="entry name" value="BPD_transp_1"/>
    <property type="match status" value="1"/>
</dbReference>
<keyword evidence="6 8" id="KW-1133">Transmembrane helix</keyword>
<dbReference type="InterPro" id="IPR043429">
    <property type="entry name" value="ArtM/GltK/GlnP/TcyL/YhdX-like"/>
</dbReference>
<dbReference type="CDD" id="cd06261">
    <property type="entry name" value="TM_PBP2"/>
    <property type="match status" value="1"/>
</dbReference>
<dbReference type="InterPro" id="IPR000515">
    <property type="entry name" value="MetI-like"/>
</dbReference>
<dbReference type="InterPro" id="IPR035906">
    <property type="entry name" value="MetI-like_sf"/>
</dbReference>
<protein>
    <submittedName>
        <fullName evidence="10">ABC transporter permease</fullName>
    </submittedName>
</protein>
<organism evidence="10 11">
    <name type="scientific">Advenella kashmirensis</name>
    <dbReference type="NCBI Taxonomy" id="310575"/>
    <lineage>
        <taxon>Bacteria</taxon>
        <taxon>Pseudomonadati</taxon>
        <taxon>Pseudomonadota</taxon>
        <taxon>Betaproteobacteria</taxon>
        <taxon>Burkholderiales</taxon>
        <taxon>Alcaligenaceae</taxon>
    </lineage>
</organism>
<evidence type="ECO:0000256" key="2">
    <source>
        <dbReference type="ARBA" id="ARBA00010072"/>
    </source>
</evidence>
<dbReference type="GO" id="GO:0022857">
    <property type="term" value="F:transmembrane transporter activity"/>
    <property type="evidence" value="ECO:0007669"/>
    <property type="project" value="InterPro"/>
</dbReference>
<dbReference type="SUPFAM" id="SSF161098">
    <property type="entry name" value="MetI-like"/>
    <property type="match status" value="1"/>
</dbReference>
<evidence type="ECO:0000259" key="9">
    <source>
        <dbReference type="PROSITE" id="PS50928"/>
    </source>
</evidence>
<keyword evidence="4" id="KW-1003">Cell membrane</keyword>
<dbReference type="PROSITE" id="PS50928">
    <property type="entry name" value="ABC_TM1"/>
    <property type="match status" value="1"/>
</dbReference>
<evidence type="ECO:0000256" key="8">
    <source>
        <dbReference type="RuleBase" id="RU363032"/>
    </source>
</evidence>
<evidence type="ECO:0000256" key="3">
    <source>
        <dbReference type="ARBA" id="ARBA00022448"/>
    </source>
</evidence>
<evidence type="ECO:0000256" key="6">
    <source>
        <dbReference type="ARBA" id="ARBA00022989"/>
    </source>
</evidence>
<evidence type="ECO:0000256" key="1">
    <source>
        <dbReference type="ARBA" id="ARBA00004429"/>
    </source>
</evidence>
<dbReference type="Proteomes" id="UP000264036">
    <property type="component" value="Unassembled WGS sequence"/>
</dbReference>
<keyword evidence="5 8" id="KW-0812">Transmembrane</keyword>
<dbReference type="PANTHER" id="PTHR30614">
    <property type="entry name" value="MEMBRANE COMPONENT OF AMINO ACID ABC TRANSPORTER"/>
    <property type="match status" value="1"/>
</dbReference>
<comment type="subcellular location">
    <subcellularLocation>
        <location evidence="1">Cell inner membrane</location>
        <topology evidence="1">Multi-pass membrane protein</topology>
    </subcellularLocation>
    <subcellularLocation>
        <location evidence="8">Cell membrane</location>
        <topology evidence="8">Multi-pass membrane protein</topology>
    </subcellularLocation>
</comment>
<dbReference type="GO" id="GO:0043190">
    <property type="term" value="C:ATP-binding cassette (ABC) transporter complex"/>
    <property type="evidence" value="ECO:0007669"/>
    <property type="project" value="InterPro"/>
</dbReference>
<dbReference type="EMBL" id="DOEK01000004">
    <property type="protein sequence ID" value="HBP27993.1"/>
    <property type="molecule type" value="Genomic_DNA"/>
</dbReference>
<dbReference type="PANTHER" id="PTHR30614:SF47">
    <property type="entry name" value="ABC TRANSPORTER PERMEASE"/>
    <property type="match status" value="1"/>
</dbReference>
<comment type="caution">
    <text evidence="10">The sequence shown here is derived from an EMBL/GenBank/DDBJ whole genome shotgun (WGS) entry which is preliminary data.</text>
</comment>
<keyword evidence="7 8" id="KW-0472">Membrane</keyword>
<dbReference type="NCBIfam" id="TIGR01726">
    <property type="entry name" value="HEQRo_perm_3TM"/>
    <property type="match status" value="1"/>
</dbReference>
<gene>
    <name evidence="10" type="ORF">DD666_01080</name>
</gene>
<comment type="similarity">
    <text evidence="2">Belongs to the binding-protein-dependent transport system permease family. HisMQ subfamily.</text>
</comment>
<evidence type="ECO:0000313" key="10">
    <source>
        <dbReference type="EMBL" id="HBP27993.1"/>
    </source>
</evidence>
<dbReference type="InterPro" id="IPR010065">
    <property type="entry name" value="AA_ABC_transptr_permease_3TM"/>
</dbReference>
<proteinExistence type="inferred from homology"/>
<evidence type="ECO:0000256" key="4">
    <source>
        <dbReference type="ARBA" id="ARBA00022475"/>
    </source>
</evidence>
<evidence type="ECO:0000256" key="5">
    <source>
        <dbReference type="ARBA" id="ARBA00022692"/>
    </source>
</evidence>
<dbReference type="GO" id="GO:0006865">
    <property type="term" value="P:amino acid transport"/>
    <property type="evidence" value="ECO:0007669"/>
    <property type="project" value="TreeGrafter"/>
</dbReference>
<feature type="domain" description="ABC transmembrane type-1" evidence="9">
    <location>
        <begin position="22"/>
        <end position="219"/>
    </location>
</feature>
<dbReference type="Gene3D" id="1.10.3720.10">
    <property type="entry name" value="MetI-like"/>
    <property type="match status" value="1"/>
</dbReference>
<sequence>MELLNFGVVLQGKYLSWLLAGATMTLVLFAACWLAGFVLSLFLLALRQSGVSLLAAFTKAFVAYHRNVPQLVQVFLWYFGVPQLLPEAGQTWINTHDSEFVLVWIALSWNCAAYMSEDLRSGLRSLPHSQLEAARAIGMTYLQSMRIVLVPQALRAALPPLVNQSLSLFKSTSLAMTVGLAEITYASRQIENESFRTFEAFAVASVFYWICSFVLIFVGHYWSERLKNTRRTA</sequence>
<dbReference type="AlphaFoldDB" id="A0A356LAH4"/>
<feature type="transmembrane region" description="Helical" evidence="8">
    <location>
        <begin position="198"/>
        <end position="222"/>
    </location>
</feature>